<dbReference type="Pfam" id="PF13174">
    <property type="entry name" value="TPR_6"/>
    <property type="match status" value="1"/>
</dbReference>
<comment type="caution">
    <text evidence="6">The sequence shown here is derived from an EMBL/GenBank/DDBJ whole genome shotgun (WGS) entry which is preliminary data.</text>
</comment>
<proteinExistence type="predicted"/>
<keyword evidence="1" id="KW-0677">Repeat</keyword>
<dbReference type="EMBL" id="JAMXWF010000072">
    <property type="protein sequence ID" value="MDQ6413882.1"/>
    <property type="molecule type" value="Genomic_DNA"/>
</dbReference>
<name>A0AAP5BPS3_9BURK</name>
<feature type="chain" id="PRO_5043047125" evidence="4">
    <location>
        <begin position="27"/>
        <end position="297"/>
    </location>
</feature>
<dbReference type="PANTHER" id="PTHR45586:SF1">
    <property type="entry name" value="LIPOPOLYSACCHARIDE ASSEMBLY PROTEIN B"/>
    <property type="match status" value="1"/>
</dbReference>
<feature type="repeat" description="TPR" evidence="3">
    <location>
        <begin position="48"/>
        <end position="81"/>
    </location>
</feature>
<evidence type="ECO:0000256" key="2">
    <source>
        <dbReference type="ARBA" id="ARBA00022803"/>
    </source>
</evidence>
<keyword evidence="4" id="KW-0732">Signal</keyword>
<evidence type="ECO:0000313" key="6">
    <source>
        <dbReference type="EMBL" id="MDQ6413882.1"/>
    </source>
</evidence>
<dbReference type="SUPFAM" id="SSF48452">
    <property type="entry name" value="TPR-like"/>
    <property type="match status" value="1"/>
</dbReference>
<evidence type="ECO:0000256" key="1">
    <source>
        <dbReference type="ARBA" id="ARBA00022737"/>
    </source>
</evidence>
<dbReference type="PROSITE" id="PS50005">
    <property type="entry name" value="TPR"/>
    <property type="match status" value="1"/>
</dbReference>
<organism evidence="6 8">
    <name type="scientific">Paraburkholderia madseniana</name>
    <dbReference type="NCBI Taxonomy" id="2599607"/>
    <lineage>
        <taxon>Bacteria</taxon>
        <taxon>Pseudomonadati</taxon>
        <taxon>Pseudomonadota</taxon>
        <taxon>Betaproteobacteria</taxon>
        <taxon>Burkholderiales</taxon>
        <taxon>Burkholderiaceae</taxon>
        <taxon>Paraburkholderia</taxon>
    </lineage>
</organism>
<evidence type="ECO:0000313" key="5">
    <source>
        <dbReference type="EMBL" id="MCX4152071.1"/>
    </source>
</evidence>
<reference evidence="6" key="1">
    <citation type="submission" date="2022-06" db="EMBL/GenBank/DDBJ databases">
        <title>PHB producers.</title>
        <authorList>
            <person name="Besaury L."/>
        </authorList>
    </citation>
    <scope>NUCLEOTIDE SEQUENCE</scope>
    <source>
        <strain evidence="6 7">SEWS6</strain>
    </source>
</reference>
<keyword evidence="7" id="KW-1185">Reference proteome</keyword>
<dbReference type="Pfam" id="PF14559">
    <property type="entry name" value="TPR_19"/>
    <property type="match status" value="1"/>
</dbReference>
<gene>
    <name evidence="6" type="ORF">NIE36_42915</name>
    <name evidence="5" type="ORF">OSB80_43025</name>
</gene>
<dbReference type="RefSeq" id="WP_266262081.1">
    <property type="nucleotide sequence ID" value="NZ_JAMXWF010000072.1"/>
</dbReference>
<evidence type="ECO:0000313" key="8">
    <source>
        <dbReference type="Proteomes" id="UP001242288"/>
    </source>
</evidence>
<dbReference type="AlphaFoldDB" id="A0AAP5BPS3"/>
<protein>
    <submittedName>
        <fullName evidence="6">Tetratricopeptide repeat protein</fullName>
    </submittedName>
</protein>
<dbReference type="Proteomes" id="UP001242288">
    <property type="component" value="Unassembled WGS sequence"/>
</dbReference>
<dbReference type="Proteomes" id="UP001209412">
    <property type="component" value="Unassembled WGS sequence"/>
</dbReference>
<feature type="signal peptide" evidence="4">
    <location>
        <begin position="1"/>
        <end position="26"/>
    </location>
</feature>
<dbReference type="InterPro" id="IPR011990">
    <property type="entry name" value="TPR-like_helical_dom_sf"/>
</dbReference>
<dbReference type="InterPro" id="IPR019734">
    <property type="entry name" value="TPR_rpt"/>
</dbReference>
<dbReference type="SMART" id="SM00028">
    <property type="entry name" value="TPR"/>
    <property type="match status" value="3"/>
</dbReference>
<evidence type="ECO:0000256" key="3">
    <source>
        <dbReference type="PROSITE-ProRule" id="PRU00339"/>
    </source>
</evidence>
<sequence>MNSSHPLLARKTFAALLAPLAAALLATGCASNHFVTPQPAAATHLPDAQADMHVAESALEAGDTPLAMSLFEKVLKTDPQSKAAQLGLGDAMYQSGDLARAGVLYGQVAAVAPDDARAVLGLARVALRQRRLDEAEKRYRELTAAHPDQAVAAEGLGATLDLEGKHAQAQAVYRAALQRHPEVAGLKADLGLSLILAGDVRAGANVLLDIAGLPDAPPQARENLALAYGMLGNSEAARRILVTDMPAESADDNLRFYRQLRERLGTARRDAGDAGVAGVEETRPVSAASAAARGVLQ</sequence>
<dbReference type="EMBL" id="JAPKHW010000072">
    <property type="protein sequence ID" value="MCX4152071.1"/>
    <property type="molecule type" value="Genomic_DNA"/>
</dbReference>
<evidence type="ECO:0000256" key="4">
    <source>
        <dbReference type="SAM" id="SignalP"/>
    </source>
</evidence>
<keyword evidence="2 3" id="KW-0802">TPR repeat</keyword>
<evidence type="ECO:0000313" key="7">
    <source>
        <dbReference type="Proteomes" id="UP001209412"/>
    </source>
</evidence>
<accession>A0AAP5BPS3</accession>
<dbReference type="Gene3D" id="1.25.40.10">
    <property type="entry name" value="Tetratricopeptide repeat domain"/>
    <property type="match status" value="1"/>
</dbReference>
<dbReference type="PANTHER" id="PTHR45586">
    <property type="entry name" value="TPR REPEAT-CONTAINING PROTEIN PA4667"/>
    <property type="match status" value="1"/>
</dbReference>
<dbReference type="InterPro" id="IPR051012">
    <property type="entry name" value="CellSynth/LPSAsmb/PSIAsmb"/>
</dbReference>